<name>A0AAE3G9S5_9PSEU</name>
<dbReference type="InterPro" id="IPR036388">
    <property type="entry name" value="WH-like_DNA-bd_sf"/>
</dbReference>
<dbReference type="SUPFAM" id="SSF46785">
    <property type="entry name" value="Winged helix' DNA-binding domain"/>
    <property type="match status" value="1"/>
</dbReference>
<sequence length="291" mass="32116">MFSLTQLTSFVTVAEELHFGRAAERLRMTQPPLSRQIQLLENELRVRLFDRSNRSVKLTHAGRTFLVEARRLLRQAEQAALAAQQASVGEAGSITIGFTAGSTYSALGSLLRTARGALPRVEVVLREMVTMEQFEALSEGILDLGMVRPPITRPDLDSRVLVREPLIAALPVGHPLTEVRPSLSVTHFDRQPLIMYSPVESQYFYNLLISVFRGAGVTPVFTQYLSQIHSVLALVNDGWGVSLVPAAAAQLQYQGVTFHPVDLPEANPVELDLAWRRSNDNPALAALLRAL</sequence>
<feature type="domain" description="HTH lysR-type" evidence="5">
    <location>
        <begin position="2"/>
        <end position="59"/>
    </location>
</feature>
<dbReference type="Pfam" id="PF00126">
    <property type="entry name" value="HTH_1"/>
    <property type="match status" value="1"/>
</dbReference>
<dbReference type="GO" id="GO:0003700">
    <property type="term" value="F:DNA-binding transcription factor activity"/>
    <property type="evidence" value="ECO:0007669"/>
    <property type="project" value="InterPro"/>
</dbReference>
<dbReference type="RefSeq" id="WP_253767755.1">
    <property type="nucleotide sequence ID" value="NZ_JAMTCK010000002.1"/>
</dbReference>
<dbReference type="Gene3D" id="1.10.10.10">
    <property type="entry name" value="Winged helix-like DNA-binding domain superfamily/Winged helix DNA-binding domain"/>
    <property type="match status" value="1"/>
</dbReference>
<dbReference type="SUPFAM" id="SSF53850">
    <property type="entry name" value="Periplasmic binding protein-like II"/>
    <property type="match status" value="1"/>
</dbReference>
<organism evidence="6 7">
    <name type="scientific">Goodfellowiella coeruleoviolacea</name>
    <dbReference type="NCBI Taxonomy" id="334858"/>
    <lineage>
        <taxon>Bacteria</taxon>
        <taxon>Bacillati</taxon>
        <taxon>Actinomycetota</taxon>
        <taxon>Actinomycetes</taxon>
        <taxon>Pseudonocardiales</taxon>
        <taxon>Pseudonocardiaceae</taxon>
        <taxon>Goodfellowiella</taxon>
    </lineage>
</organism>
<dbReference type="GO" id="GO:0032993">
    <property type="term" value="C:protein-DNA complex"/>
    <property type="evidence" value="ECO:0007669"/>
    <property type="project" value="TreeGrafter"/>
</dbReference>
<gene>
    <name evidence="6" type="ORF">LX83_001122</name>
</gene>
<evidence type="ECO:0000256" key="1">
    <source>
        <dbReference type="ARBA" id="ARBA00009437"/>
    </source>
</evidence>
<evidence type="ECO:0000313" key="6">
    <source>
        <dbReference type="EMBL" id="MCP2164282.1"/>
    </source>
</evidence>
<comment type="caution">
    <text evidence="6">The sequence shown here is derived from an EMBL/GenBank/DDBJ whole genome shotgun (WGS) entry which is preliminary data.</text>
</comment>
<proteinExistence type="inferred from homology"/>
<protein>
    <submittedName>
        <fullName evidence="6">DNA-binding transcriptional regulator, LysR family</fullName>
    </submittedName>
</protein>
<evidence type="ECO:0000256" key="3">
    <source>
        <dbReference type="ARBA" id="ARBA00023125"/>
    </source>
</evidence>
<keyword evidence="4" id="KW-0804">Transcription</keyword>
<dbReference type="PANTHER" id="PTHR30346">
    <property type="entry name" value="TRANSCRIPTIONAL DUAL REGULATOR HCAR-RELATED"/>
    <property type="match status" value="1"/>
</dbReference>
<dbReference type="Gene3D" id="3.40.190.10">
    <property type="entry name" value="Periplasmic binding protein-like II"/>
    <property type="match status" value="2"/>
</dbReference>
<evidence type="ECO:0000256" key="4">
    <source>
        <dbReference type="ARBA" id="ARBA00023163"/>
    </source>
</evidence>
<dbReference type="GO" id="GO:0003677">
    <property type="term" value="F:DNA binding"/>
    <property type="evidence" value="ECO:0007669"/>
    <property type="project" value="UniProtKB-KW"/>
</dbReference>
<accession>A0AAE3G9S5</accession>
<dbReference type="InterPro" id="IPR005119">
    <property type="entry name" value="LysR_subst-bd"/>
</dbReference>
<dbReference type="Proteomes" id="UP001206128">
    <property type="component" value="Unassembled WGS sequence"/>
</dbReference>
<dbReference type="CDD" id="cd08447">
    <property type="entry name" value="PBP2_LTTR_aromatics_like_1"/>
    <property type="match status" value="1"/>
</dbReference>
<dbReference type="AlphaFoldDB" id="A0AAE3G9S5"/>
<keyword evidence="2" id="KW-0805">Transcription regulation</keyword>
<keyword evidence="7" id="KW-1185">Reference proteome</keyword>
<dbReference type="FunFam" id="1.10.10.10:FF:000001">
    <property type="entry name" value="LysR family transcriptional regulator"/>
    <property type="match status" value="1"/>
</dbReference>
<dbReference type="InterPro" id="IPR000847">
    <property type="entry name" value="LysR_HTH_N"/>
</dbReference>
<dbReference type="PANTHER" id="PTHR30346:SF0">
    <property type="entry name" value="HCA OPERON TRANSCRIPTIONAL ACTIVATOR HCAR"/>
    <property type="match status" value="1"/>
</dbReference>
<reference evidence="6" key="1">
    <citation type="submission" date="2022-06" db="EMBL/GenBank/DDBJ databases">
        <title>Genomic Encyclopedia of Archaeal and Bacterial Type Strains, Phase II (KMG-II): from individual species to whole genera.</title>
        <authorList>
            <person name="Goeker M."/>
        </authorList>
    </citation>
    <scope>NUCLEOTIDE SEQUENCE</scope>
    <source>
        <strain evidence="6">DSM 43935</strain>
    </source>
</reference>
<dbReference type="PRINTS" id="PR00039">
    <property type="entry name" value="HTHLYSR"/>
</dbReference>
<evidence type="ECO:0000259" key="5">
    <source>
        <dbReference type="PROSITE" id="PS50931"/>
    </source>
</evidence>
<dbReference type="EMBL" id="JAMTCK010000002">
    <property type="protein sequence ID" value="MCP2164282.1"/>
    <property type="molecule type" value="Genomic_DNA"/>
</dbReference>
<dbReference type="PROSITE" id="PS50931">
    <property type="entry name" value="HTH_LYSR"/>
    <property type="match status" value="1"/>
</dbReference>
<dbReference type="Pfam" id="PF03466">
    <property type="entry name" value="LysR_substrate"/>
    <property type="match status" value="1"/>
</dbReference>
<dbReference type="InterPro" id="IPR036390">
    <property type="entry name" value="WH_DNA-bd_sf"/>
</dbReference>
<comment type="similarity">
    <text evidence="1">Belongs to the LysR transcriptional regulatory family.</text>
</comment>
<evidence type="ECO:0000313" key="7">
    <source>
        <dbReference type="Proteomes" id="UP001206128"/>
    </source>
</evidence>
<keyword evidence="3 6" id="KW-0238">DNA-binding</keyword>
<evidence type="ECO:0000256" key="2">
    <source>
        <dbReference type="ARBA" id="ARBA00023015"/>
    </source>
</evidence>